<dbReference type="KEGG" id="muo:115482539"/>
<evidence type="ECO:0000313" key="2">
    <source>
        <dbReference type="Proteomes" id="UP000515156"/>
    </source>
</evidence>
<keyword evidence="2" id="KW-1185">Reference proteome</keyword>
<dbReference type="FunCoup" id="A0A6P7ZVW4">
    <property type="interactions" value="195"/>
</dbReference>
<protein>
    <submittedName>
        <fullName evidence="3">Steroid receptor-associated and regulated protein</fullName>
    </submittedName>
</protein>
<reference evidence="3" key="1">
    <citation type="submission" date="2025-08" db="UniProtKB">
        <authorList>
            <consortium name="RefSeq"/>
        </authorList>
    </citation>
    <scope>IDENTIFICATION</scope>
</reference>
<accession>A0A6P7ZVW4</accession>
<gene>
    <name evidence="3" type="primary">SRARP</name>
</gene>
<evidence type="ECO:0000313" key="3">
    <source>
        <dbReference type="RefSeq" id="XP_030078266.1"/>
    </source>
</evidence>
<feature type="region of interest" description="Disordered" evidence="1">
    <location>
        <begin position="87"/>
        <end position="113"/>
    </location>
</feature>
<dbReference type="InterPro" id="IPR027852">
    <property type="entry name" value="C1ORF64"/>
</dbReference>
<proteinExistence type="predicted"/>
<dbReference type="GeneID" id="115482539"/>
<dbReference type="Pfam" id="PF15547">
    <property type="entry name" value="C1ORF64"/>
    <property type="match status" value="1"/>
</dbReference>
<organism evidence="2 3">
    <name type="scientific">Microcaecilia unicolor</name>
    <dbReference type="NCBI Taxonomy" id="1415580"/>
    <lineage>
        <taxon>Eukaryota</taxon>
        <taxon>Metazoa</taxon>
        <taxon>Chordata</taxon>
        <taxon>Craniata</taxon>
        <taxon>Vertebrata</taxon>
        <taxon>Euteleostomi</taxon>
        <taxon>Amphibia</taxon>
        <taxon>Gymnophiona</taxon>
        <taxon>Siphonopidae</taxon>
        <taxon>Microcaecilia</taxon>
    </lineage>
</organism>
<feature type="compositionally biased region" description="Polar residues" evidence="1">
    <location>
        <begin position="98"/>
        <end position="113"/>
    </location>
</feature>
<keyword evidence="3" id="KW-0675">Receptor</keyword>
<dbReference type="RefSeq" id="XP_030078266.1">
    <property type="nucleotide sequence ID" value="XM_030222406.1"/>
</dbReference>
<dbReference type="InParanoid" id="A0A6P7ZVW4"/>
<dbReference type="AlphaFoldDB" id="A0A6P7ZVW4"/>
<sequence length="171" mass="18811">MCQKYLQECSDADLCQCVTTRSVNCKPILCPTFLIDCQSGRSLFVPAAHPVPSTSNSISMWHLESSARPPMYTYLIFCVQTNNSNSQTAGSKAREPVSSASAQQRSVTATPATEITTHVAPVPSSQPHPRRWHQAKRLPCIPVAASLQNSTWTVFKRFLNGLTMCVCGHRD</sequence>
<evidence type="ECO:0000256" key="1">
    <source>
        <dbReference type="SAM" id="MobiDB-lite"/>
    </source>
</evidence>
<dbReference type="Proteomes" id="UP000515156">
    <property type="component" value="Chromosome 13"/>
</dbReference>
<name>A0A6P7ZVW4_9AMPH</name>
<dbReference type="CTD" id="149563"/>